<dbReference type="EMBL" id="DVIU01000056">
    <property type="protein sequence ID" value="HIS35551.1"/>
    <property type="molecule type" value="Genomic_DNA"/>
</dbReference>
<accession>A0A9D1EXH0</accession>
<sequence length="64" mass="7499">NQFKVLDANEVQHVYGILRNTCLESFNPKLAGIFEKHMDKAYDYVSKNYRIGMPIRMNPYGMDI</sequence>
<protein>
    <submittedName>
        <fullName evidence="1">Uncharacterized protein</fullName>
    </submittedName>
</protein>
<gene>
    <name evidence="1" type="ORF">IAC10_02820</name>
</gene>
<dbReference type="AlphaFoldDB" id="A0A9D1EXH0"/>
<feature type="non-terminal residue" evidence="1">
    <location>
        <position position="1"/>
    </location>
</feature>
<reference evidence="1" key="1">
    <citation type="submission" date="2020-10" db="EMBL/GenBank/DDBJ databases">
        <authorList>
            <person name="Gilroy R."/>
        </authorList>
    </citation>
    <scope>NUCLEOTIDE SEQUENCE</scope>
    <source>
        <strain evidence="1">6276</strain>
    </source>
</reference>
<evidence type="ECO:0000313" key="2">
    <source>
        <dbReference type="Proteomes" id="UP000823928"/>
    </source>
</evidence>
<dbReference type="Proteomes" id="UP000823928">
    <property type="component" value="Unassembled WGS sequence"/>
</dbReference>
<evidence type="ECO:0000313" key="1">
    <source>
        <dbReference type="EMBL" id="HIS35551.1"/>
    </source>
</evidence>
<reference evidence="1" key="2">
    <citation type="journal article" date="2021" name="PeerJ">
        <title>Extensive microbial diversity within the chicken gut microbiome revealed by metagenomics and culture.</title>
        <authorList>
            <person name="Gilroy R."/>
            <person name="Ravi A."/>
            <person name="Getino M."/>
            <person name="Pursley I."/>
            <person name="Horton D.L."/>
            <person name="Alikhan N.F."/>
            <person name="Baker D."/>
            <person name="Gharbi K."/>
            <person name="Hall N."/>
            <person name="Watson M."/>
            <person name="Adriaenssens E.M."/>
            <person name="Foster-Nyarko E."/>
            <person name="Jarju S."/>
            <person name="Secka A."/>
            <person name="Antonio M."/>
            <person name="Oren A."/>
            <person name="Chaudhuri R.R."/>
            <person name="La Ragione R."/>
            <person name="Hildebrand F."/>
            <person name="Pallen M.J."/>
        </authorList>
    </citation>
    <scope>NUCLEOTIDE SEQUENCE</scope>
    <source>
        <strain evidence="1">6276</strain>
    </source>
</reference>
<comment type="caution">
    <text evidence="1">The sequence shown here is derived from an EMBL/GenBank/DDBJ whole genome shotgun (WGS) entry which is preliminary data.</text>
</comment>
<name>A0A9D1EXH0_9BACT</name>
<organism evidence="1 2">
    <name type="scientific">Candidatus Scatousia excrementigallinarum</name>
    <dbReference type="NCBI Taxonomy" id="2840935"/>
    <lineage>
        <taxon>Bacteria</taxon>
        <taxon>Candidatus Scatousia</taxon>
    </lineage>
</organism>
<proteinExistence type="predicted"/>